<keyword evidence="1" id="KW-1133">Transmembrane helix</keyword>
<organism evidence="2 3">
    <name type="scientific">Bacillus bruguierae</name>
    <dbReference type="NCBI Taxonomy" id="3127667"/>
    <lineage>
        <taxon>Bacteria</taxon>
        <taxon>Bacillati</taxon>
        <taxon>Bacillota</taxon>
        <taxon>Bacilli</taxon>
        <taxon>Bacillales</taxon>
        <taxon>Bacillaceae</taxon>
        <taxon>Bacillus</taxon>
    </lineage>
</organism>
<dbReference type="RefSeq" id="WP_336471278.1">
    <property type="nucleotide sequence ID" value="NZ_JBAWSX010000001.1"/>
</dbReference>
<evidence type="ECO:0000313" key="3">
    <source>
        <dbReference type="Proteomes" id="UP001372526"/>
    </source>
</evidence>
<dbReference type="PANTHER" id="PTHR41307">
    <property type="entry name" value="MEMBRANE PROTEIN-RELATED"/>
    <property type="match status" value="1"/>
</dbReference>
<sequence>MKAKDMVELNNKKRELLTEENEAAYGDMLVYLRLADVPEQQVEELLLEILDHLLEAQKEGKNAYDVFGNDLQNYCDELVSALPRQTMLEKFSLAGFMVSLLLAIQFGIDTIGALGFSFAKKQNHLSGVPFSIPGTLLSIIMITGGIFVILYLLKRDSFNQTMNWKQRITFGLAFSIPFCSSVFFNIYFKKQSYLSYNLPIWQGALLTLFFYVSYKFLYKTSKF</sequence>
<feature type="transmembrane region" description="Helical" evidence="1">
    <location>
        <begin position="168"/>
        <end position="188"/>
    </location>
</feature>
<dbReference type="SUPFAM" id="SSF158560">
    <property type="entry name" value="BH3980-like"/>
    <property type="match status" value="1"/>
</dbReference>
<comment type="caution">
    <text evidence="2">The sequence shown here is derived from an EMBL/GenBank/DDBJ whole genome shotgun (WGS) entry which is preliminary data.</text>
</comment>
<name>A0ABU8FEL8_9BACI</name>
<accession>A0ABU8FEL8</accession>
<dbReference type="Gene3D" id="1.10.1900.10">
    <property type="entry name" value="c-terminal domain of poly(a) binding protein"/>
    <property type="match status" value="1"/>
</dbReference>
<evidence type="ECO:0000313" key="2">
    <source>
        <dbReference type="EMBL" id="MEI4800346.1"/>
    </source>
</evidence>
<feature type="transmembrane region" description="Helical" evidence="1">
    <location>
        <begin position="200"/>
        <end position="218"/>
    </location>
</feature>
<keyword evidence="3" id="KW-1185">Reference proteome</keyword>
<dbReference type="Proteomes" id="UP001372526">
    <property type="component" value="Unassembled WGS sequence"/>
</dbReference>
<reference evidence="2 3" key="1">
    <citation type="submission" date="2024-01" db="EMBL/GenBank/DDBJ databases">
        <title>Seven novel Bacillus-like species.</title>
        <authorList>
            <person name="Liu G."/>
        </authorList>
    </citation>
    <scope>NUCLEOTIDE SEQUENCE [LARGE SCALE GENOMIC DNA]</scope>
    <source>
        <strain evidence="2 3">FJAT-51639</strain>
    </source>
</reference>
<feature type="transmembrane region" description="Helical" evidence="1">
    <location>
        <begin position="93"/>
        <end position="118"/>
    </location>
</feature>
<protein>
    <submittedName>
        <fullName evidence="2">DUF1129 family protein</fullName>
    </submittedName>
</protein>
<dbReference type="PANTHER" id="PTHR41307:SF1">
    <property type="entry name" value="MEMBRANE PROTEIN"/>
    <property type="match status" value="1"/>
</dbReference>
<keyword evidence="1" id="KW-0472">Membrane</keyword>
<gene>
    <name evidence="2" type="ORF">WAZ07_03205</name>
</gene>
<feature type="transmembrane region" description="Helical" evidence="1">
    <location>
        <begin position="130"/>
        <end position="153"/>
    </location>
</feature>
<proteinExistence type="predicted"/>
<keyword evidence="1" id="KW-0812">Transmembrane</keyword>
<dbReference type="Pfam" id="PF06570">
    <property type="entry name" value="DUF1129"/>
    <property type="match status" value="1"/>
</dbReference>
<evidence type="ECO:0000256" key="1">
    <source>
        <dbReference type="SAM" id="Phobius"/>
    </source>
</evidence>
<dbReference type="InterPro" id="IPR009214">
    <property type="entry name" value="DUF1129"/>
</dbReference>
<dbReference type="EMBL" id="JBAWSX010000001">
    <property type="protein sequence ID" value="MEI4800346.1"/>
    <property type="molecule type" value="Genomic_DNA"/>
</dbReference>